<keyword evidence="2 5" id="KW-0812">Transmembrane</keyword>
<comment type="subcellular location">
    <subcellularLocation>
        <location evidence="1">Membrane</location>
    </subcellularLocation>
</comment>
<keyword evidence="3 5" id="KW-1133">Transmembrane helix</keyword>
<dbReference type="InterPro" id="IPR023352">
    <property type="entry name" value="MAPEG-like_dom_sf"/>
</dbReference>
<evidence type="ECO:0000256" key="1">
    <source>
        <dbReference type="ARBA" id="ARBA00004370"/>
    </source>
</evidence>
<evidence type="ECO:0000256" key="2">
    <source>
        <dbReference type="ARBA" id="ARBA00022692"/>
    </source>
</evidence>
<evidence type="ECO:0000313" key="7">
    <source>
        <dbReference type="Proteomes" id="UP001501788"/>
    </source>
</evidence>
<dbReference type="Proteomes" id="UP001501788">
    <property type="component" value="Unassembled WGS sequence"/>
</dbReference>
<dbReference type="InterPro" id="IPR001129">
    <property type="entry name" value="Membr-assoc_MAPEG"/>
</dbReference>
<evidence type="ECO:0000256" key="4">
    <source>
        <dbReference type="ARBA" id="ARBA00023136"/>
    </source>
</evidence>
<comment type="caution">
    <text evidence="6">The sequence shown here is derived from an EMBL/GenBank/DDBJ whole genome shotgun (WGS) entry which is preliminary data.</text>
</comment>
<keyword evidence="7" id="KW-1185">Reference proteome</keyword>
<dbReference type="SUPFAM" id="SSF161084">
    <property type="entry name" value="MAPEG domain-like"/>
    <property type="match status" value="1"/>
</dbReference>
<accession>A0ABP8LK32</accession>
<proteinExistence type="predicted"/>
<evidence type="ECO:0008006" key="8">
    <source>
        <dbReference type="Google" id="ProtNLM"/>
    </source>
</evidence>
<evidence type="ECO:0000313" key="6">
    <source>
        <dbReference type="EMBL" id="GAA4430514.1"/>
    </source>
</evidence>
<dbReference type="Gene3D" id="1.20.120.550">
    <property type="entry name" value="Membrane associated eicosanoid/glutathione metabolism-like domain"/>
    <property type="match status" value="1"/>
</dbReference>
<evidence type="ECO:0000256" key="3">
    <source>
        <dbReference type="ARBA" id="ARBA00022989"/>
    </source>
</evidence>
<dbReference type="EMBL" id="BAABEX010000031">
    <property type="protein sequence ID" value="GAA4430514.1"/>
    <property type="molecule type" value="Genomic_DNA"/>
</dbReference>
<organism evidence="6 7">
    <name type="scientific">Acidovorax lacteus</name>
    <dbReference type="NCBI Taxonomy" id="1924988"/>
    <lineage>
        <taxon>Bacteria</taxon>
        <taxon>Pseudomonadati</taxon>
        <taxon>Pseudomonadota</taxon>
        <taxon>Betaproteobacteria</taxon>
        <taxon>Burkholderiales</taxon>
        <taxon>Comamonadaceae</taxon>
        <taxon>Acidovorax</taxon>
    </lineage>
</organism>
<name>A0ABP8LK32_9BURK</name>
<evidence type="ECO:0000256" key="5">
    <source>
        <dbReference type="SAM" id="Phobius"/>
    </source>
</evidence>
<sequence>MPSIHPLAVACACALGLLLFGLGTAVSLARIRSQRLIGVSDDPDAWLNRLVRAHGNTAEYAPMLALLCLALGMLAPSTPALVAMVLATLARVLFAVGMLTATTLSRPNPIRFAGALGTYVAGVALVVLLALAV</sequence>
<protein>
    <recommendedName>
        <fullName evidence="8">MAPEG family protein</fullName>
    </recommendedName>
</protein>
<keyword evidence="4 5" id="KW-0472">Membrane</keyword>
<gene>
    <name evidence="6" type="ORF">GCM10023090_32020</name>
</gene>
<reference evidence="7" key="1">
    <citation type="journal article" date="2019" name="Int. J. Syst. Evol. Microbiol.">
        <title>The Global Catalogue of Microorganisms (GCM) 10K type strain sequencing project: providing services to taxonomists for standard genome sequencing and annotation.</title>
        <authorList>
            <consortium name="The Broad Institute Genomics Platform"/>
            <consortium name="The Broad Institute Genome Sequencing Center for Infectious Disease"/>
            <person name="Wu L."/>
            <person name="Ma J."/>
        </authorList>
    </citation>
    <scope>NUCLEOTIDE SEQUENCE [LARGE SCALE GENOMIC DNA]</scope>
    <source>
        <strain evidence="7">JCM 31890</strain>
    </source>
</reference>
<feature type="transmembrane region" description="Helical" evidence="5">
    <location>
        <begin position="81"/>
        <end position="104"/>
    </location>
</feature>
<dbReference type="RefSeq" id="WP_345067653.1">
    <property type="nucleotide sequence ID" value="NZ_BAABEX010000031.1"/>
</dbReference>
<dbReference type="Pfam" id="PF01124">
    <property type="entry name" value="MAPEG"/>
    <property type="match status" value="1"/>
</dbReference>
<feature type="transmembrane region" description="Helical" evidence="5">
    <location>
        <begin position="110"/>
        <end position="132"/>
    </location>
</feature>